<dbReference type="InterPro" id="IPR053160">
    <property type="entry name" value="MFS_DHA3_Transporter"/>
</dbReference>
<keyword evidence="5 6" id="KW-0472">Membrane</keyword>
<feature type="transmembrane region" description="Helical" evidence="6">
    <location>
        <begin position="274"/>
        <end position="291"/>
    </location>
</feature>
<dbReference type="SUPFAM" id="SSF103473">
    <property type="entry name" value="MFS general substrate transporter"/>
    <property type="match status" value="1"/>
</dbReference>
<dbReference type="Proteomes" id="UP000611629">
    <property type="component" value="Unassembled WGS sequence"/>
</dbReference>
<dbReference type="InterPro" id="IPR005829">
    <property type="entry name" value="Sugar_transporter_CS"/>
</dbReference>
<dbReference type="InterPro" id="IPR011701">
    <property type="entry name" value="MFS"/>
</dbReference>
<dbReference type="InterPro" id="IPR020846">
    <property type="entry name" value="MFS_dom"/>
</dbReference>
<dbReference type="InterPro" id="IPR036259">
    <property type="entry name" value="MFS_trans_sf"/>
</dbReference>
<sequence>MWNVYLILIVQFFTTFNLYKIILTLFYQKSGMNLLEIGTILAFSYVAKIIFEIPSGYLADNFGRKKIVGIGLFVFVIFLVMTYFTRSLYSFIIASFLQGISLTLTSGALDAMQYDALVDAGKKDDVERYLTYERLLISIAFGCSSLFGGFLSNISYDLVFILSICFSLFTSVVFLFTTDNFNKADLYRENHNKKFMSRCIANIFDSPYLMKCMNITIIISFVMIPIDDYYSLILKGEGLNESLIGIISFSQFFISSFFGFFCKYLQASYGRNKLIDILPFIIFLFLLIFAISKERILIFVSYTMLLIIIALLNPIKYSIMQGLIEREYRSTIISIQSLLMALTAVISQPLFSFLMLTFGKSLTIILFILMSSLLLVLNIVFFKNKLVEV</sequence>
<evidence type="ECO:0000256" key="3">
    <source>
        <dbReference type="ARBA" id="ARBA00022692"/>
    </source>
</evidence>
<feature type="transmembrane region" description="Helical" evidence="6">
    <location>
        <begin position="364"/>
        <end position="382"/>
    </location>
</feature>
<feature type="domain" description="Major facilitator superfamily (MFS) profile" evidence="7">
    <location>
        <begin position="1"/>
        <end position="386"/>
    </location>
</feature>
<feature type="transmembrane region" description="Helical" evidence="6">
    <location>
        <begin position="243"/>
        <end position="262"/>
    </location>
</feature>
<dbReference type="RefSeq" id="WP_179236478.1">
    <property type="nucleotide sequence ID" value="NZ_JACBNQ010000001.1"/>
</dbReference>
<dbReference type="PROSITE" id="PS00216">
    <property type="entry name" value="SUGAR_TRANSPORT_1"/>
    <property type="match status" value="1"/>
</dbReference>
<keyword evidence="3 6" id="KW-0812">Transmembrane</keyword>
<feature type="transmembrane region" description="Helical" evidence="6">
    <location>
        <begin position="199"/>
        <end position="223"/>
    </location>
</feature>
<evidence type="ECO:0000256" key="2">
    <source>
        <dbReference type="ARBA" id="ARBA00022448"/>
    </source>
</evidence>
<organism evidence="8 9">
    <name type="scientific">Sedimentibacter hydroxybenzoicus DSM 7310</name>
    <dbReference type="NCBI Taxonomy" id="1123245"/>
    <lineage>
        <taxon>Bacteria</taxon>
        <taxon>Bacillati</taxon>
        <taxon>Bacillota</taxon>
        <taxon>Tissierellia</taxon>
        <taxon>Sedimentibacter</taxon>
    </lineage>
</organism>
<dbReference type="PANTHER" id="PTHR23530">
    <property type="entry name" value="TRANSPORT PROTEIN-RELATED"/>
    <property type="match status" value="1"/>
</dbReference>
<protein>
    <submittedName>
        <fullName evidence="8">MFS transporter</fullName>
    </submittedName>
</protein>
<feature type="transmembrane region" description="Helical" evidence="6">
    <location>
        <begin position="91"/>
        <end position="111"/>
    </location>
</feature>
<feature type="transmembrane region" description="Helical" evidence="6">
    <location>
        <begin position="6"/>
        <end position="27"/>
    </location>
</feature>
<evidence type="ECO:0000259" key="7">
    <source>
        <dbReference type="PROSITE" id="PS50850"/>
    </source>
</evidence>
<gene>
    <name evidence="8" type="ORF">HZF24_01455</name>
</gene>
<reference evidence="8" key="1">
    <citation type="submission" date="2020-07" db="EMBL/GenBank/DDBJ databases">
        <title>Genomic analysis of a strain of Sedimentibacter Hydroxybenzoicus DSM7310.</title>
        <authorList>
            <person name="Ma S."/>
        </authorList>
    </citation>
    <scope>NUCLEOTIDE SEQUENCE</scope>
    <source>
        <strain evidence="8">DSM 7310</strain>
    </source>
</reference>
<comment type="subcellular location">
    <subcellularLocation>
        <location evidence="1">Cell membrane</location>
        <topology evidence="1">Multi-pass membrane protein</topology>
    </subcellularLocation>
</comment>
<dbReference type="Pfam" id="PF07690">
    <property type="entry name" value="MFS_1"/>
    <property type="match status" value="1"/>
</dbReference>
<feature type="transmembrane region" description="Helical" evidence="6">
    <location>
        <begin position="158"/>
        <end position="178"/>
    </location>
</feature>
<feature type="transmembrane region" description="Helical" evidence="6">
    <location>
        <begin position="338"/>
        <end position="358"/>
    </location>
</feature>
<dbReference type="GO" id="GO:0005886">
    <property type="term" value="C:plasma membrane"/>
    <property type="evidence" value="ECO:0007669"/>
    <property type="project" value="UniProtKB-SubCell"/>
</dbReference>
<evidence type="ECO:0000313" key="8">
    <source>
        <dbReference type="EMBL" id="NYB72802.1"/>
    </source>
</evidence>
<feature type="transmembrane region" description="Helical" evidence="6">
    <location>
        <begin position="67"/>
        <end position="85"/>
    </location>
</feature>
<keyword evidence="2" id="KW-0813">Transport</keyword>
<dbReference type="EMBL" id="JACBNQ010000001">
    <property type="protein sequence ID" value="NYB72802.1"/>
    <property type="molecule type" value="Genomic_DNA"/>
</dbReference>
<name>A0A974GUY7_SEDHY</name>
<proteinExistence type="predicted"/>
<evidence type="ECO:0000256" key="5">
    <source>
        <dbReference type="ARBA" id="ARBA00023136"/>
    </source>
</evidence>
<accession>A0A974GUY7</accession>
<feature type="transmembrane region" description="Helical" evidence="6">
    <location>
        <begin position="297"/>
        <end position="317"/>
    </location>
</feature>
<evidence type="ECO:0000256" key="1">
    <source>
        <dbReference type="ARBA" id="ARBA00004651"/>
    </source>
</evidence>
<dbReference type="PANTHER" id="PTHR23530:SF1">
    <property type="entry name" value="PERMEASE, MAJOR FACILITATOR SUPERFAMILY-RELATED"/>
    <property type="match status" value="1"/>
</dbReference>
<dbReference type="Gene3D" id="1.20.1250.20">
    <property type="entry name" value="MFS general substrate transporter like domains"/>
    <property type="match status" value="1"/>
</dbReference>
<comment type="caution">
    <text evidence="8">The sequence shown here is derived from an EMBL/GenBank/DDBJ whole genome shotgun (WGS) entry which is preliminary data.</text>
</comment>
<feature type="transmembrane region" description="Helical" evidence="6">
    <location>
        <begin position="132"/>
        <end position="152"/>
    </location>
</feature>
<keyword evidence="4 6" id="KW-1133">Transmembrane helix</keyword>
<dbReference type="AlphaFoldDB" id="A0A974GUY7"/>
<dbReference type="GO" id="GO:0022857">
    <property type="term" value="F:transmembrane transporter activity"/>
    <property type="evidence" value="ECO:0007669"/>
    <property type="project" value="InterPro"/>
</dbReference>
<keyword evidence="9" id="KW-1185">Reference proteome</keyword>
<evidence type="ECO:0000313" key="9">
    <source>
        <dbReference type="Proteomes" id="UP000611629"/>
    </source>
</evidence>
<dbReference type="PROSITE" id="PS50850">
    <property type="entry name" value="MFS"/>
    <property type="match status" value="1"/>
</dbReference>
<evidence type="ECO:0000256" key="6">
    <source>
        <dbReference type="SAM" id="Phobius"/>
    </source>
</evidence>
<evidence type="ECO:0000256" key="4">
    <source>
        <dbReference type="ARBA" id="ARBA00022989"/>
    </source>
</evidence>